<dbReference type="EMBL" id="BORR01000015">
    <property type="protein sequence ID" value="GIO38825.1"/>
    <property type="molecule type" value="Genomic_DNA"/>
</dbReference>
<reference evidence="1 2" key="1">
    <citation type="submission" date="2021-03" db="EMBL/GenBank/DDBJ databases">
        <title>Antimicrobial resistance genes in bacteria isolated from Japanese honey, and their potential for conferring macrolide and lincosamide resistance in the American foulbrood pathogen Paenibacillus larvae.</title>
        <authorList>
            <person name="Okamoto M."/>
            <person name="Kumagai M."/>
            <person name="Kanamori H."/>
            <person name="Takamatsu D."/>
        </authorList>
    </citation>
    <scope>NUCLEOTIDE SEQUENCE [LARGE SCALE GENOMIC DNA]</scope>
    <source>
        <strain evidence="1 2">J41TS12</strain>
    </source>
</reference>
<dbReference type="Proteomes" id="UP000681162">
    <property type="component" value="Unassembled WGS sequence"/>
</dbReference>
<keyword evidence="2" id="KW-1185">Reference proteome</keyword>
<comment type="caution">
    <text evidence="1">The sequence shown here is derived from an EMBL/GenBank/DDBJ whole genome shotgun (WGS) entry which is preliminary data.</text>
</comment>
<gene>
    <name evidence="1" type="ORF">J41TS12_36860</name>
</gene>
<organism evidence="1 2">
    <name type="scientific">Paenibacillus antibioticophila</name>
    <dbReference type="NCBI Taxonomy" id="1274374"/>
    <lineage>
        <taxon>Bacteria</taxon>
        <taxon>Bacillati</taxon>
        <taxon>Bacillota</taxon>
        <taxon>Bacilli</taxon>
        <taxon>Bacillales</taxon>
        <taxon>Paenibacillaceae</taxon>
        <taxon>Paenibacillus</taxon>
    </lineage>
</organism>
<name>A0A919XYU2_9BACL</name>
<accession>A0A919XYU2</accession>
<evidence type="ECO:0000313" key="1">
    <source>
        <dbReference type="EMBL" id="GIO38825.1"/>
    </source>
</evidence>
<protein>
    <submittedName>
        <fullName evidence="1">Uncharacterized protein</fullName>
    </submittedName>
</protein>
<dbReference type="AlphaFoldDB" id="A0A919XYU2"/>
<sequence>MKLFMTPGVERLGSQDWQLILSIVTRLYHEKEYFLSFEDKGGKTLVSDDNESVLCYVDKSIFPPSTKVWAIYGDDGQSQYYTFLLPEEY</sequence>
<proteinExistence type="predicted"/>
<evidence type="ECO:0000313" key="2">
    <source>
        <dbReference type="Proteomes" id="UP000681162"/>
    </source>
</evidence>